<protein>
    <submittedName>
        <fullName evidence="1">Uncharacterized protein</fullName>
    </submittedName>
</protein>
<comment type="caution">
    <text evidence="1">The sequence shown here is derived from an EMBL/GenBank/DDBJ whole genome shotgun (WGS) entry which is preliminary data.</text>
</comment>
<name>X1B2G7_9ZZZZ</name>
<organism evidence="1">
    <name type="scientific">marine sediment metagenome</name>
    <dbReference type="NCBI Taxonomy" id="412755"/>
    <lineage>
        <taxon>unclassified sequences</taxon>
        <taxon>metagenomes</taxon>
        <taxon>ecological metagenomes</taxon>
    </lineage>
</organism>
<accession>X1B2G7</accession>
<proteinExistence type="predicted"/>
<dbReference type="EMBL" id="BART01011843">
    <property type="protein sequence ID" value="GAG89145.1"/>
    <property type="molecule type" value="Genomic_DNA"/>
</dbReference>
<gene>
    <name evidence="1" type="ORF">S01H4_25009</name>
</gene>
<dbReference type="AlphaFoldDB" id="X1B2G7"/>
<sequence>MAKIKKDKKINPYLNPDGSFDLIDKFPGIDFDIYEEERIKEEKGRNKMPLMKCKKDDKSGWKYGDSGACYTYKAGDEKSEAAAKLKAIKQVIFIFPEFIHIINPAVEFYIILQSHFLDHVFQVYFISRILEGTCYMQYISFVGVIQSLS</sequence>
<evidence type="ECO:0000313" key="1">
    <source>
        <dbReference type="EMBL" id="GAG89145.1"/>
    </source>
</evidence>
<reference evidence="1" key="1">
    <citation type="journal article" date="2014" name="Front. Microbiol.">
        <title>High frequency of phylogenetically diverse reductive dehalogenase-homologous genes in deep subseafloor sedimentary metagenomes.</title>
        <authorList>
            <person name="Kawai M."/>
            <person name="Futagami T."/>
            <person name="Toyoda A."/>
            <person name="Takaki Y."/>
            <person name="Nishi S."/>
            <person name="Hori S."/>
            <person name="Arai W."/>
            <person name="Tsubouchi T."/>
            <person name="Morono Y."/>
            <person name="Uchiyama I."/>
            <person name="Ito T."/>
            <person name="Fujiyama A."/>
            <person name="Inagaki F."/>
            <person name="Takami H."/>
        </authorList>
    </citation>
    <scope>NUCLEOTIDE SEQUENCE</scope>
    <source>
        <strain evidence="1">Expedition CK06-06</strain>
    </source>
</reference>